<organism evidence="1 2">
    <name type="scientific">Gigaspora margarita</name>
    <dbReference type="NCBI Taxonomy" id="4874"/>
    <lineage>
        <taxon>Eukaryota</taxon>
        <taxon>Fungi</taxon>
        <taxon>Fungi incertae sedis</taxon>
        <taxon>Mucoromycota</taxon>
        <taxon>Glomeromycotina</taxon>
        <taxon>Glomeromycetes</taxon>
        <taxon>Diversisporales</taxon>
        <taxon>Gigasporaceae</taxon>
        <taxon>Gigaspora</taxon>
    </lineage>
</organism>
<dbReference type="Proteomes" id="UP000789901">
    <property type="component" value="Unassembled WGS sequence"/>
</dbReference>
<keyword evidence="2" id="KW-1185">Reference proteome</keyword>
<sequence>VTNMLFELLNNISSEIWFLKAQVNQLDKNNKKNTSSIEHQDIVKSESIPKPARLKYINLAEASGLDHGIILEY</sequence>
<proteinExistence type="predicted"/>
<dbReference type="EMBL" id="CAJVQB010102704">
    <property type="protein sequence ID" value="CAG8850763.1"/>
    <property type="molecule type" value="Genomic_DNA"/>
</dbReference>
<evidence type="ECO:0000313" key="2">
    <source>
        <dbReference type="Proteomes" id="UP000789901"/>
    </source>
</evidence>
<name>A0ABN7X8Q5_GIGMA</name>
<gene>
    <name evidence="1" type="ORF">GMARGA_LOCUS40388</name>
</gene>
<protein>
    <submittedName>
        <fullName evidence="1">41335_t:CDS:1</fullName>
    </submittedName>
</protein>
<accession>A0ABN7X8Q5</accession>
<comment type="caution">
    <text evidence="1">The sequence shown here is derived from an EMBL/GenBank/DDBJ whole genome shotgun (WGS) entry which is preliminary data.</text>
</comment>
<reference evidence="1 2" key="1">
    <citation type="submission" date="2021-06" db="EMBL/GenBank/DDBJ databases">
        <authorList>
            <person name="Kallberg Y."/>
            <person name="Tangrot J."/>
            <person name="Rosling A."/>
        </authorList>
    </citation>
    <scope>NUCLEOTIDE SEQUENCE [LARGE SCALE GENOMIC DNA]</scope>
    <source>
        <strain evidence="1 2">120-4 pot B 10/14</strain>
    </source>
</reference>
<evidence type="ECO:0000313" key="1">
    <source>
        <dbReference type="EMBL" id="CAG8850763.1"/>
    </source>
</evidence>
<feature type="non-terminal residue" evidence="1">
    <location>
        <position position="1"/>
    </location>
</feature>